<evidence type="ECO:0000313" key="3">
    <source>
        <dbReference type="EMBL" id="NMV41183.1"/>
    </source>
</evidence>
<dbReference type="RefSeq" id="WP_169341530.1">
    <property type="nucleotide sequence ID" value="NZ_JABBZM010000029.1"/>
</dbReference>
<evidence type="ECO:0000256" key="2">
    <source>
        <dbReference type="SAM" id="SignalP"/>
    </source>
</evidence>
<feature type="signal peptide" evidence="2">
    <location>
        <begin position="1"/>
        <end position="23"/>
    </location>
</feature>
<name>A0A848P7L1_9RALS</name>
<comment type="caution">
    <text evidence="3">The sequence shown here is derived from an EMBL/GenBank/DDBJ whole genome shotgun (WGS) entry which is preliminary data.</text>
</comment>
<sequence length="133" mass="14538">MARRAKQHLSLAALLALSLNAFADEATKLPPPPTNAALGKPNPVSRVSGVVQFGMPGDHKYVFCNANECPDRTVKHIAEPPPPPPLVMPQPVVEQPVIEEREEAPPPKPKVKHHKKHKPVKKPVKRLDCPATK</sequence>
<dbReference type="AlphaFoldDB" id="A0A848P7L1"/>
<feature type="chain" id="PRO_5032813016" evidence="2">
    <location>
        <begin position="24"/>
        <end position="133"/>
    </location>
</feature>
<keyword evidence="2" id="KW-0732">Signal</keyword>
<gene>
    <name evidence="3" type="ORF">HGR00_25020</name>
</gene>
<accession>A0A848P7L1</accession>
<protein>
    <submittedName>
        <fullName evidence="3">Uncharacterized protein</fullName>
    </submittedName>
</protein>
<proteinExistence type="predicted"/>
<feature type="compositionally biased region" description="Basic residues" evidence="1">
    <location>
        <begin position="109"/>
        <end position="124"/>
    </location>
</feature>
<evidence type="ECO:0000313" key="4">
    <source>
        <dbReference type="Proteomes" id="UP000575469"/>
    </source>
</evidence>
<reference evidence="3 4" key="1">
    <citation type="submission" date="2020-04" db="EMBL/GenBank/DDBJ databases">
        <title>Ralstonia insidiosa genome sequencing and assembly.</title>
        <authorList>
            <person name="Martins R.C.R."/>
            <person name="Perdigao-Neto L.V."/>
            <person name="Levin A.S.S."/>
            <person name="Costa S.F."/>
        </authorList>
    </citation>
    <scope>NUCLEOTIDE SEQUENCE [LARGE SCALE GENOMIC DNA]</scope>
    <source>
        <strain evidence="3 4">5047</strain>
    </source>
</reference>
<dbReference type="Proteomes" id="UP000575469">
    <property type="component" value="Unassembled WGS sequence"/>
</dbReference>
<dbReference type="EMBL" id="JABBZM010000029">
    <property type="protein sequence ID" value="NMV41183.1"/>
    <property type="molecule type" value="Genomic_DNA"/>
</dbReference>
<organism evidence="3 4">
    <name type="scientific">Ralstonia insidiosa</name>
    <dbReference type="NCBI Taxonomy" id="190721"/>
    <lineage>
        <taxon>Bacteria</taxon>
        <taxon>Pseudomonadati</taxon>
        <taxon>Pseudomonadota</taxon>
        <taxon>Betaproteobacteria</taxon>
        <taxon>Burkholderiales</taxon>
        <taxon>Burkholderiaceae</taxon>
        <taxon>Ralstonia</taxon>
    </lineage>
</organism>
<evidence type="ECO:0000256" key="1">
    <source>
        <dbReference type="SAM" id="MobiDB-lite"/>
    </source>
</evidence>
<feature type="region of interest" description="Disordered" evidence="1">
    <location>
        <begin position="96"/>
        <end position="133"/>
    </location>
</feature>